<proteinExistence type="predicted"/>
<evidence type="ECO:0000313" key="3">
    <source>
        <dbReference type="Proteomes" id="UP001164286"/>
    </source>
</evidence>
<comment type="caution">
    <text evidence="2">The sequence shown here is derived from an EMBL/GenBank/DDBJ whole genome shotgun (WGS) entry which is preliminary data.</text>
</comment>
<dbReference type="AlphaFoldDB" id="A0AA38H8L1"/>
<reference evidence="2" key="1">
    <citation type="journal article" date="2022" name="G3 (Bethesda)">
        <title>High quality genome of the basidiomycete yeast Dioszegia hungarica PDD-24b-2 isolated from cloud water.</title>
        <authorList>
            <person name="Jarrige D."/>
            <person name="Haridas S."/>
            <person name="Bleykasten-Grosshans C."/>
            <person name="Joly M."/>
            <person name="Nadalig T."/>
            <person name="Sancelme M."/>
            <person name="Vuilleumier S."/>
            <person name="Grigoriev I.V."/>
            <person name="Amato P."/>
            <person name="Bringel F."/>
        </authorList>
    </citation>
    <scope>NUCLEOTIDE SEQUENCE</scope>
    <source>
        <strain evidence="2">PDD-24b-2</strain>
    </source>
</reference>
<dbReference type="GO" id="GO:0005759">
    <property type="term" value="C:mitochondrial matrix"/>
    <property type="evidence" value="ECO:0007669"/>
    <property type="project" value="TreeGrafter"/>
</dbReference>
<dbReference type="PROSITE" id="PS51471">
    <property type="entry name" value="FE2OG_OXY"/>
    <property type="match status" value="1"/>
</dbReference>
<dbReference type="PANTHER" id="PTHR21052">
    <property type="entry name" value="SPERMATOGENESIS ASSOCIATED 11-RELATED"/>
    <property type="match status" value="1"/>
</dbReference>
<dbReference type="GO" id="GO:0006974">
    <property type="term" value="P:DNA damage response"/>
    <property type="evidence" value="ECO:0007669"/>
    <property type="project" value="InterPro"/>
</dbReference>
<dbReference type="SUPFAM" id="SSF51197">
    <property type="entry name" value="Clavaminate synthase-like"/>
    <property type="match status" value="1"/>
</dbReference>
<dbReference type="RefSeq" id="XP_052946229.1">
    <property type="nucleotide sequence ID" value="XM_053093264.1"/>
</dbReference>
<dbReference type="Proteomes" id="UP001164286">
    <property type="component" value="Unassembled WGS sequence"/>
</dbReference>
<name>A0AA38H8L1_9TREE</name>
<dbReference type="Gene3D" id="2.60.120.590">
    <property type="entry name" value="Alpha-ketoglutarate-dependent dioxygenase AlkB-like"/>
    <property type="match status" value="1"/>
</dbReference>
<dbReference type="EMBL" id="JAKWFO010000005">
    <property type="protein sequence ID" value="KAI9636452.1"/>
    <property type="molecule type" value="Genomic_DNA"/>
</dbReference>
<dbReference type="GO" id="GO:0016706">
    <property type="term" value="F:2-oxoglutarate-dependent dioxygenase activity"/>
    <property type="evidence" value="ECO:0007669"/>
    <property type="project" value="TreeGrafter"/>
</dbReference>
<dbReference type="GO" id="GO:0006631">
    <property type="term" value="P:fatty acid metabolic process"/>
    <property type="evidence" value="ECO:0007669"/>
    <property type="project" value="TreeGrafter"/>
</dbReference>
<dbReference type="Pfam" id="PF13532">
    <property type="entry name" value="2OG-FeII_Oxy_2"/>
    <property type="match status" value="1"/>
</dbReference>
<evidence type="ECO:0000259" key="1">
    <source>
        <dbReference type="PROSITE" id="PS51471"/>
    </source>
</evidence>
<protein>
    <recommendedName>
        <fullName evidence="1">Fe2OG dioxygenase domain-containing protein</fullName>
    </recommendedName>
</protein>
<dbReference type="InterPro" id="IPR032870">
    <property type="entry name" value="ALKBH7-like"/>
</dbReference>
<dbReference type="InterPro" id="IPR005123">
    <property type="entry name" value="Oxoglu/Fe-dep_dioxygenase_dom"/>
</dbReference>
<gene>
    <name evidence="2" type="ORF">MKK02DRAFT_45159</name>
</gene>
<evidence type="ECO:0000313" key="2">
    <source>
        <dbReference type="EMBL" id="KAI9636452.1"/>
    </source>
</evidence>
<accession>A0AA38H8L1</accession>
<organism evidence="2 3">
    <name type="scientific">Dioszegia hungarica</name>
    <dbReference type="NCBI Taxonomy" id="4972"/>
    <lineage>
        <taxon>Eukaryota</taxon>
        <taxon>Fungi</taxon>
        <taxon>Dikarya</taxon>
        <taxon>Basidiomycota</taxon>
        <taxon>Agaricomycotina</taxon>
        <taxon>Tremellomycetes</taxon>
        <taxon>Tremellales</taxon>
        <taxon>Bulleribasidiaceae</taxon>
        <taxon>Dioszegia</taxon>
    </lineage>
</organism>
<sequence>MVTGGDGGAIATRETPPIPGLYVFAEGLPYGVAEAALGGIAEDDLFSGGKRDQVMLFDRHIEDKDYDPILDDRESSLPPYILALLTEVDKMISPQLPQSVATAIFDQSLSRQVIINLYPPGEGISPHIDLPHRYADGILGVSLCGGCAMTLRHARTGEEHHVYLPSGSVYCLTGEARWEWSHGIEGGMVDVVQDMQGRRTTLMRELRVSVTFRWMTEGADELVELAS</sequence>
<dbReference type="PANTHER" id="PTHR21052:SF0">
    <property type="entry name" value="ALPHA-KETOGLUTARATE-DEPENDENT DIOXYGENASE ALKB HOMOLOG 7, MITOCHONDRIAL"/>
    <property type="match status" value="1"/>
</dbReference>
<keyword evidence="3" id="KW-1185">Reference proteome</keyword>
<dbReference type="InterPro" id="IPR037151">
    <property type="entry name" value="AlkB-like_sf"/>
</dbReference>
<dbReference type="InterPro" id="IPR027450">
    <property type="entry name" value="AlkB-like"/>
</dbReference>
<feature type="domain" description="Fe2OG dioxygenase" evidence="1">
    <location>
        <begin position="107"/>
        <end position="216"/>
    </location>
</feature>
<dbReference type="GeneID" id="77732469"/>